<evidence type="ECO:0000313" key="2">
    <source>
        <dbReference type="EMBL" id="NMH82611.1"/>
    </source>
</evidence>
<dbReference type="EMBL" id="JAAXKY010000265">
    <property type="protein sequence ID" value="NMH82611.1"/>
    <property type="molecule type" value="Genomic_DNA"/>
</dbReference>
<evidence type="ECO:0008006" key="4">
    <source>
        <dbReference type="Google" id="ProtNLM"/>
    </source>
</evidence>
<proteinExistence type="predicted"/>
<sequence>PVPPGHTLYSPGGLRRSPEDLGDDLDEEFADLDDPDGLLVAGASTRAGGPVNGNGAGSANELLDDEELDLLGDVDTGADDRHPDNGNGNGDPVGHGQDRIRTVGEARR</sequence>
<feature type="non-terminal residue" evidence="2">
    <location>
        <position position="1"/>
    </location>
</feature>
<accession>A0ABX1RS20</accession>
<reference evidence="2 3" key="1">
    <citation type="submission" date="2020-04" db="EMBL/GenBank/DDBJ databases">
        <authorList>
            <person name="Klaysubun C."/>
            <person name="Duangmal K."/>
            <person name="Lipun K."/>
        </authorList>
    </citation>
    <scope>NUCLEOTIDE SEQUENCE [LARGE SCALE GENOMIC DNA]</scope>
    <source>
        <strain evidence="2 3">JCM 11839</strain>
    </source>
</reference>
<dbReference type="RefSeq" id="WP_211175411.1">
    <property type="nucleotide sequence ID" value="NZ_JAAXKY010000265.1"/>
</dbReference>
<comment type="caution">
    <text evidence="2">The sequence shown here is derived from an EMBL/GenBank/DDBJ whole genome shotgun (WGS) entry which is preliminary data.</text>
</comment>
<protein>
    <recommendedName>
        <fullName evidence="4">DUF5709 domain-containing protein</fullName>
    </recommendedName>
</protein>
<feature type="region of interest" description="Disordered" evidence="1">
    <location>
        <begin position="1"/>
        <end position="108"/>
    </location>
</feature>
<evidence type="ECO:0000313" key="3">
    <source>
        <dbReference type="Proteomes" id="UP001296706"/>
    </source>
</evidence>
<dbReference type="Proteomes" id="UP001296706">
    <property type="component" value="Unassembled WGS sequence"/>
</dbReference>
<evidence type="ECO:0000256" key="1">
    <source>
        <dbReference type="SAM" id="MobiDB-lite"/>
    </source>
</evidence>
<organism evidence="2 3">
    <name type="scientific">Pseudonocardia xinjiangensis</name>
    <dbReference type="NCBI Taxonomy" id="75289"/>
    <lineage>
        <taxon>Bacteria</taxon>
        <taxon>Bacillati</taxon>
        <taxon>Actinomycetota</taxon>
        <taxon>Actinomycetes</taxon>
        <taxon>Pseudonocardiales</taxon>
        <taxon>Pseudonocardiaceae</taxon>
        <taxon>Pseudonocardia</taxon>
    </lineage>
</organism>
<name>A0ABX1RS20_9PSEU</name>
<feature type="compositionally biased region" description="Acidic residues" evidence="1">
    <location>
        <begin position="20"/>
        <end position="36"/>
    </location>
</feature>
<keyword evidence="3" id="KW-1185">Reference proteome</keyword>
<feature type="compositionally biased region" description="Acidic residues" evidence="1">
    <location>
        <begin position="62"/>
        <end position="72"/>
    </location>
</feature>
<gene>
    <name evidence="2" type="ORF">HF577_36685</name>
</gene>
<feature type="compositionally biased region" description="Basic and acidic residues" evidence="1">
    <location>
        <begin position="96"/>
        <end position="108"/>
    </location>
</feature>